<proteinExistence type="inferred from homology"/>
<accession>A0A9D2DSR8</accession>
<dbReference type="EMBL" id="DXBU01000105">
    <property type="protein sequence ID" value="HIZ22671.1"/>
    <property type="molecule type" value="Genomic_DNA"/>
</dbReference>
<organism evidence="7 8">
    <name type="scientific">Candidatus Blautia faecigallinarum</name>
    <dbReference type="NCBI Taxonomy" id="2838488"/>
    <lineage>
        <taxon>Bacteria</taxon>
        <taxon>Bacillati</taxon>
        <taxon>Bacillota</taxon>
        <taxon>Clostridia</taxon>
        <taxon>Lachnospirales</taxon>
        <taxon>Lachnospiraceae</taxon>
        <taxon>Blautia</taxon>
    </lineage>
</organism>
<dbReference type="GO" id="GO:0009432">
    <property type="term" value="P:SOS response"/>
    <property type="evidence" value="ECO:0007669"/>
    <property type="project" value="TreeGrafter"/>
</dbReference>
<evidence type="ECO:0000256" key="5">
    <source>
        <dbReference type="ARBA" id="ARBA00022932"/>
    </source>
</evidence>
<dbReference type="GO" id="GO:0003887">
    <property type="term" value="F:DNA-directed DNA polymerase activity"/>
    <property type="evidence" value="ECO:0007669"/>
    <property type="project" value="UniProtKB-KW"/>
</dbReference>
<dbReference type="Gene3D" id="1.10.150.20">
    <property type="entry name" value="5' to 3' exonuclease, C-terminal subdomain"/>
    <property type="match status" value="1"/>
</dbReference>
<reference evidence="7" key="2">
    <citation type="submission" date="2021-04" db="EMBL/GenBank/DDBJ databases">
        <authorList>
            <person name="Gilroy R."/>
        </authorList>
    </citation>
    <scope>NUCLEOTIDE SEQUENCE</scope>
    <source>
        <strain evidence="7">14324</strain>
    </source>
</reference>
<comment type="similarity">
    <text evidence="1">Belongs to the DNA polymerase type-Y family.</text>
</comment>
<dbReference type="Pfam" id="PF00817">
    <property type="entry name" value="IMS"/>
    <property type="match status" value="1"/>
</dbReference>
<dbReference type="GO" id="GO:0003684">
    <property type="term" value="F:damaged DNA binding"/>
    <property type="evidence" value="ECO:0007669"/>
    <property type="project" value="InterPro"/>
</dbReference>
<reference evidence="7" key="1">
    <citation type="journal article" date="2021" name="PeerJ">
        <title>Extensive microbial diversity within the chicken gut microbiome revealed by metagenomics and culture.</title>
        <authorList>
            <person name="Gilroy R."/>
            <person name="Ravi A."/>
            <person name="Getino M."/>
            <person name="Pursley I."/>
            <person name="Horton D.L."/>
            <person name="Alikhan N.F."/>
            <person name="Baker D."/>
            <person name="Gharbi K."/>
            <person name="Hall N."/>
            <person name="Watson M."/>
            <person name="Adriaenssens E.M."/>
            <person name="Foster-Nyarko E."/>
            <person name="Jarju S."/>
            <person name="Secka A."/>
            <person name="Antonio M."/>
            <person name="Oren A."/>
            <person name="Chaudhuri R.R."/>
            <person name="La Ragione R."/>
            <person name="Hildebrand F."/>
            <person name="Pallen M.J."/>
        </authorList>
    </citation>
    <scope>NUCLEOTIDE SEQUENCE</scope>
    <source>
        <strain evidence="7">14324</strain>
    </source>
</reference>
<dbReference type="InterPro" id="IPR050116">
    <property type="entry name" value="DNA_polymerase-Y"/>
</dbReference>
<dbReference type="InterPro" id="IPR043128">
    <property type="entry name" value="Rev_trsase/Diguanyl_cyclase"/>
</dbReference>
<dbReference type="PROSITE" id="PS50173">
    <property type="entry name" value="UMUC"/>
    <property type="match status" value="1"/>
</dbReference>
<gene>
    <name evidence="7" type="ORF">IAA21_07750</name>
</gene>
<evidence type="ECO:0000259" key="6">
    <source>
        <dbReference type="PROSITE" id="PS50173"/>
    </source>
</evidence>
<protein>
    <submittedName>
        <fullName evidence="7">DNA methylase</fullName>
    </submittedName>
</protein>
<name>A0A9D2DSR8_9FIRM</name>
<dbReference type="SUPFAM" id="SSF56672">
    <property type="entry name" value="DNA/RNA polymerases"/>
    <property type="match status" value="1"/>
</dbReference>
<dbReference type="GO" id="GO:0005829">
    <property type="term" value="C:cytosol"/>
    <property type="evidence" value="ECO:0007669"/>
    <property type="project" value="TreeGrafter"/>
</dbReference>
<evidence type="ECO:0000256" key="3">
    <source>
        <dbReference type="ARBA" id="ARBA00022695"/>
    </source>
</evidence>
<keyword evidence="3" id="KW-0548">Nucleotidyltransferase</keyword>
<sequence>MQKAKTYICIDLKSFYASVECCERGLDPMTTNLVVADGSRTEKTICLAVSPALKSYGISGRPRLFEVIQKVKEINQERRLKAPEGKFTGASSDIKELEAHPELELSYITAPPRMALYIAYSTKIYQIYLKYVAPEDCHVYSIDEIMMDVTEYLKCYGITARELAGRIILDILEETGITATAGIGTNLYLSKVAMDIVAKHTKPDKNGVRIAWLNELAYRKLLWTHQPITDFWRVGRGYAKKLAEYGMFTMGDVAKCSLGKPGDYYNEDLLYKLFGVNAELLIDHAWGWEPCTIRDIKEYKPDSNSVGSGQVLHCPYPWEKARLVVQEMTDQLVLDLVDKHLMTDQIVLTIGYDIENLKKLKGKSAYQGEVTVDRYGRKVPKHAHGTVNLGEWTSSGKTVTEAVLGLYDRITDKGLLVRRVTLSANHVLDEDCVVEEQTFEQLALFTDYEALEKERRKKEEEAMRERKIQEAMLEIKKKFGKNAVLKGMNLLEGATAMDRNRQIGGHRA</sequence>
<keyword evidence="5" id="KW-0808">Transferase</keyword>
<dbReference type="GO" id="GO:0042276">
    <property type="term" value="P:error-prone translesion synthesis"/>
    <property type="evidence" value="ECO:0007669"/>
    <property type="project" value="TreeGrafter"/>
</dbReference>
<feature type="domain" description="UmuC" evidence="6">
    <location>
        <begin position="7"/>
        <end position="235"/>
    </location>
</feature>
<dbReference type="GO" id="GO:0006281">
    <property type="term" value="P:DNA repair"/>
    <property type="evidence" value="ECO:0007669"/>
    <property type="project" value="InterPro"/>
</dbReference>
<keyword evidence="5" id="KW-0239">DNA-directed DNA polymerase</keyword>
<dbReference type="GO" id="GO:0032259">
    <property type="term" value="P:methylation"/>
    <property type="evidence" value="ECO:0007669"/>
    <property type="project" value="UniProtKB-KW"/>
</dbReference>
<evidence type="ECO:0000313" key="8">
    <source>
        <dbReference type="Proteomes" id="UP000824041"/>
    </source>
</evidence>
<keyword evidence="4" id="KW-0227">DNA damage</keyword>
<keyword evidence="7" id="KW-0489">Methyltransferase</keyword>
<dbReference type="PANTHER" id="PTHR11076:SF35">
    <property type="entry name" value="DNA REPAIR PROTEIN HOMOLOG YOBH"/>
    <property type="match status" value="1"/>
</dbReference>
<dbReference type="GO" id="GO:0008168">
    <property type="term" value="F:methyltransferase activity"/>
    <property type="evidence" value="ECO:0007669"/>
    <property type="project" value="UniProtKB-KW"/>
</dbReference>
<evidence type="ECO:0000256" key="4">
    <source>
        <dbReference type="ARBA" id="ARBA00022763"/>
    </source>
</evidence>
<evidence type="ECO:0000313" key="7">
    <source>
        <dbReference type="EMBL" id="HIZ22671.1"/>
    </source>
</evidence>
<evidence type="ECO:0000256" key="2">
    <source>
        <dbReference type="ARBA" id="ARBA00022457"/>
    </source>
</evidence>
<dbReference type="InterPro" id="IPR043502">
    <property type="entry name" value="DNA/RNA_pol_sf"/>
</dbReference>
<dbReference type="AlphaFoldDB" id="A0A9D2DSR8"/>
<dbReference type="Gene3D" id="3.40.1170.60">
    <property type="match status" value="1"/>
</dbReference>
<dbReference type="Gene3D" id="3.30.70.270">
    <property type="match status" value="1"/>
</dbReference>
<comment type="caution">
    <text evidence="7">The sequence shown here is derived from an EMBL/GenBank/DDBJ whole genome shotgun (WGS) entry which is preliminary data.</text>
</comment>
<dbReference type="PANTHER" id="PTHR11076">
    <property type="entry name" value="DNA REPAIR POLYMERASE UMUC / TRANSFERASE FAMILY MEMBER"/>
    <property type="match status" value="1"/>
</dbReference>
<evidence type="ECO:0000256" key="1">
    <source>
        <dbReference type="ARBA" id="ARBA00010945"/>
    </source>
</evidence>
<keyword evidence="2" id="KW-0515">Mutator protein</keyword>
<dbReference type="Proteomes" id="UP000824041">
    <property type="component" value="Unassembled WGS sequence"/>
</dbReference>
<dbReference type="InterPro" id="IPR001126">
    <property type="entry name" value="UmuC"/>
</dbReference>